<evidence type="ECO:0000256" key="5">
    <source>
        <dbReference type="SAM" id="Phobius"/>
    </source>
</evidence>
<dbReference type="OrthoDB" id="6124591at2759"/>
<feature type="transmembrane region" description="Helical" evidence="5">
    <location>
        <begin position="491"/>
        <end position="511"/>
    </location>
</feature>
<dbReference type="PANTHER" id="PTHR24064">
    <property type="entry name" value="SOLUTE CARRIER FAMILY 22 MEMBER"/>
    <property type="match status" value="1"/>
</dbReference>
<dbReference type="Gene3D" id="1.20.1250.20">
    <property type="entry name" value="MFS general substrate transporter like domains"/>
    <property type="match status" value="1"/>
</dbReference>
<feature type="transmembrane region" description="Helical" evidence="5">
    <location>
        <begin position="355"/>
        <end position="376"/>
    </location>
</feature>
<dbReference type="Proteomes" id="UP000785679">
    <property type="component" value="Unassembled WGS sequence"/>
</dbReference>
<feature type="transmembrane region" description="Helical" evidence="5">
    <location>
        <begin position="418"/>
        <end position="438"/>
    </location>
</feature>
<feature type="transmembrane region" description="Helical" evidence="5">
    <location>
        <begin position="139"/>
        <end position="159"/>
    </location>
</feature>
<evidence type="ECO:0000256" key="4">
    <source>
        <dbReference type="ARBA" id="ARBA00023136"/>
    </source>
</evidence>
<feature type="transmembrane region" description="Helical" evidence="5">
    <location>
        <begin position="517"/>
        <end position="536"/>
    </location>
</feature>
<feature type="transmembrane region" description="Helical" evidence="5">
    <location>
        <begin position="165"/>
        <end position="186"/>
    </location>
</feature>
<dbReference type="GO" id="GO:0022857">
    <property type="term" value="F:transmembrane transporter activity"/>
    <property type="evidence" value="ECO:0007669"/>
    <property type="project" value="InterPro"/>
</dbReference>
<dbReference type="InterPro" id="IPR020846">
    <property type="entry name" value="MFS_dom"/>
</dbReference>
<organism evidence="7 8">
    <name type="scientific">Halteria grandinella</name>
    <dbReference type="NCBI Taxonomy" id="5974"/>
    <lineage>
        <taxon>Eukaryota</taxon>
        <taxon>Sar</taxon>
        <taxon>Alveolata</taxon>
        <taxon>Ciliophora</taxon>
        <taxon>Intramacronucleata</taxon>
        <taxon>Spirotrichea</taxon>
        <taxon>Stichotrichia</taxon>
        <taxon>Sporadotrichida</taxon>
        <taxon>Halteriidae</taxon>
        <taxon>Halteria</taxon>
    </lineage>
</organism>
<evidence type="ECO:0000313" key="7">
    <source>
        <dbReference type="EMBL" id="TNV70994.1"/>
    </source>
</evidence>
<feature type="transmembrane region" description="Helical" evidence="5">
    <location>
        <begin position="388"/>
        <end position="406"/>
    </location>
</feature>
<keyword evidence="8" id="KW-1185">Reference proteome</keyword>
<keyword evidence="2 5" id="KW-0812">Transmembrane</keyword>
<feature type="transmembrane region" description="Helical" evidence="5">
    <location>
        <begin position="458"/>
        <end position="479"/>
    </location>
</feature>
<dbReference type="InterPro" id="IPR036259">
    <property type="entry name" value="MFS_trans_sf"/>
</dbReference>
<comment type="subcellular location">
    <subcellularLocation>
        <location evidence="1">Membrane</location>
        <topology evidence="1">Multi-pass membrane protein</topology>
    </subcellularLocation>
</comment>
<name>A0A8J8NAB4_HALGN</name>
<proteinExistence type="predicted"/>
<gene>
    <name evidence="7" type="ORF">FGO68_gene15075</name>
</gene>
<evidence type="ECO:0000256" key="2">
    <source>
        <dbReference type="ARBA" id="ARBA00022692"/>
    </source>
</evidence>
<dbReference type="InterPro" id="IPR011701">
    <property type="entry name" value="MFS"/>
</dbReference>
<feature type="transmembrane region" description="Helical" evidence="5">
    <location>
        <begin position="28"/>
        <end position="50"/>
    </location>
</feature>
<comment type="caution">
    <text evidence="7">The sequence shown here is derived from an EMBL/GenBank/DDBJ whole genome shotgun (WGS) entry which is preliminary data.</text>
</comment>
<evidence type="ECO:0000256" key="3">
    <source>
        <dbReference type="ARBA" id="ARBA00022989"/>
    </source>
</evidence>
<feature type="transmembrane region" description="Helical" evidence="5">
    <location>
        <begin position="198"/>
        <end position="220"/>
    </location>
</feature>
<dbReference type="SUPFAM" id="SSF103473">
    <property type="entry name" value="MFS general substrate transporter"/>
    <property type="match status" value="1"/>
</dbReference>
<keyword evidence="3 5" id="KW-1133">Transmembrane helix</keyword>
<feature type="domain" description="Major facilitator superfamily (MFS) profile" evidence="6">
    <location>
        <begin position="34"/>
        <end position="540"/>
    </location>
</feature>
<dbReference type="PROSITE" id="PS50850">
    <property type="entry name" value="MFS"/>
    <property type="match status" value="1"/>
</dbReference>
<reference evidence="7" key="1">
    <citation type="submission" date="2019-06" db="EMBL/GenBank/DDBJ databases">
        <authorList>
            <person name="Zheng W."/>
        </authorList>
    </citation>
    <scope>NUCLEOTIDE SEQUENCE</scope>
    <source>
        <strain evidence="7">QDHG01</strain>
    </source>
</reference>
<dbReference type="GO" id="GO:0016020">
    <property type="term" value="C:membrane"/>
    <property type="evidence" value="ECO:0007669"/>
    <property type="project" value="UniProtKB-SubCell"/>
</dbReference>
<keyword evidence="4 5" id="KW-0472">Membrane</keyword>
<feature type="transmembrane region" description="Helical" evidence="5">
    <location>
        <begin position="226"/>
        <end position="246"/>
    </location>
</feature>
<dbReference type="EMBL" id="RRYP01031265">
    <property type="protein sequence ID" value="TNV70994.1"/>
    <property type="molecule type" value="Genomic_DNA"/>
</dbReference>
<dbReference type="AlphaFoldDB" id="A0A8J8NAB4"/>
<evidence type="ECO:0000259" key="6">
    <source>
        <dbReference type="PROSITE" id="PS50850"/>
    </source>
</evidence>
<accession>A0A8J8NAB4</accession>
<protein>
    <recommendedName>
        <fullName evidence="6">Major facilitator superfamily (MFS) profile domain-containing protein</fullName>
    </recommendedName>
</protein>
<evidence type="ECO:0000256" key="1">
    <source>
        <dbReference type="ARBA" id="ARBA00004141"/>
    </source>
</evidence>
<sequence>MKDTDQFVERYIRECNPGQQTNSRFHRLFVTLLAFNFGIPCIFIYGFGFFELIPSIKCLDQDTNMAFQCERADVCGAPEKYKYVYDEESYFTVSNWIIRYDLLCMDKNQIGYFGGILLTGFFIGSVFFVRLGDILGRKVIVLASTIVSTFALIGSHFFAPTLTAQLAYIFIFGVTIGPRCFLSYVLAMELTPKEMHAFYSTMAMLFDSMCMIFLGVYFYAVRSMEQLILGLAIIQIVICVLMFLFIPESPKFLYEQGKKEQFITSLKKIAIINGLKAEDMVVNFEEVRNLGGGHSNSSPGGEQSGRKPKNFGTINGELIEDDVNSSDGTQPEMIESAEVSAKSVSMINLVKDPLYALNTAILALLWSTSAYSFYFTEFYMKYVPVSNVYYLAILMGCSDLFTSLIFNLINRKLSTKQIIAVSTLLLSLSATVLTIAIWVESDIITDPADISLGLQVFFSVMVLGMRFFSALTFISVYFANNEYFPTLLKGAIFAVTNVAARLASVMSPMVAEWMGNPSITVAIAAIAACIGSFKLTKKGTD</sequence>
<evidence type="ECO:0000313" key="8">
    <source>
        <dbReference type="Proteomes" id="UP000785679"/>
    </source>
</evidence>
<dbReference type="Pfam" id="PF07690">
    <property type="entry name" value="MFS_1"/>
    <property type="match status" value="1"/>
</dbReference>
<feature type="transmembrane region" description="Helical" evidence="5">
    <location>
        <begin position="110"/>
        <end position="132"/>
    </location>
</feature>